<keyword evidence="2" id="KW-1185">Reference proteome</keyword>
<name>A0ABR1XML9_9PEZI</name>
<gene>
    <name evidence="1" type="ORF">IWX90DRAFT_268352</name>
</gene>
<dbReference type="Proteomes" id="UP001456524">
    <property type="component" value="Unassembled WGS sequence"/>
</dbReference>
<protein>
    <submittedName>
        <fullName evidence="1">Uncharacterized protein</fullName>
    </submittedName>
</protein>
<proteinExistence type="predicted"/>
<organism evidence="1 2">
    <name type="scientific">Phyllosticta citrichinensis</name>
    <dbReference type="NCBI Taxonomy" id="1130410"/>
    <lineage>
        <taxon>Eukaryota</taxon>
        <taxon>Fungi</taxon>
        <taxon>Dikarya</taxon>
        <taxon>Ascomycota</taxon>
        <taxon>Pezizomycotina</taxon>
        <taxon>Dothideomycetes</taxon>
        <taxon>Dothideomycetes incertae sedis</taxon>
        <taxon>Botryosphaeriales</taxon>
        <taxon>Phyllostictaceae</taxon>
        <taxon>Phyllosticta</taxon>
    </lineage>
</organism>
<accession>A0ABR1XML9</accession>
<evidence type="ECO:0000313" key="1">
    <source>
        <dbReference type="EMBL" id="KAK8161449.1"/>
    </source>
</evidence>
<evidence type="ECO:0000313" key="2">
    <source>
        <dbReference type="Proteomes" id="UP001456524"/>
    </source>
</evidence>
<dbReference type="EMBL" id="JBBWUH010000007">
    <property type="protein sequence ID" value="KAK8161449.1"/>
    <property type="molecule type" value="Genomic_DNA"/>
</dbReference>
<comment type="caution">
    <text evidence="1">The sequence shown here is derived from an EMBL/GenBank/DDBJ whole genome shotgun (WGS) entry which is preliminary data.</text>
</comment>
<sequence length="221" mass="24303">MHRHFLLAPRLSLIARSCMQQGAFVLPLLNFLHSSHRVPDGGRAKLIHAHWLSWVGSAFSPSSAACSLPLAQFPALHSSHLISTHPTPCPAFPSLPFLSLIHPTRFYFCPKLHRTHRIGVDSQIDRARRPVVQPSSSHAALPALPAPRFEGCCLYSMLPYAAQPGSARCGKPICVWCGGTRRGEAPRGDDDSTTTCGSFAVAYMRRRCIRGELDSGKKRME</sequence>
<reference evidence="1 2" key="1">
    <citation type="journal article" date="2022" name="G3 (Bethesda)">
        <title>Enemy or ally: a genomic approach to elucidate the lifestyle of Phyllosticta citrichinaensis.</title>
        <authorList>
            <person name="Buijs V.A."/>
            <person name="Groenewald J.Z."/>
            <person name="Haridas S."/>
            <person name="LaButti K.M."/>
            <person name="Lipzen A."/>
            <person name="Martin F.M."/>
            <person name="Barry K."/>
            <person name="Grigoriev I.V."/>
            <person name="Crous P.W."/>
            <person name="Seidl M.F."/>
        </authorList>
    </citation>
    <scope>NUCLEOTIDE SEQUENCE [LARGE SCALE GENOMIC DNA]</scope>
    <source>
        <strain evidence="1 2">CBS 129764</strain>
    </source>
</reference>